<dbReference type="Proteomes" id="UP000325372">
    <property type="component" value="Unassembled WGS sequence"/>
</dbReference>
<reference evidence="1 2" key="1">
    <citation type="submission" date="2019-09" db="EMBL/GenBank/DDBJ databases">
        <title>Wenzhouxiangella sp. Genome sequencing and assembly.</title>
        <authorList>
            <person name="Zhang R."/>
        </authorList>
    </citation>
    <scope>NUCLEOTIDE SEQUENCE [LARGE SCALE GENOMIC DNA]</scope>
    <source>
        <strain evidence="1 2">W260</strain>
    </source>
</reference>
<dbReference type="AlphaFoldDB" id="A0A5N0TFC2"/>
<dbReference type="EMBL" id="VYXP01000002">
    <property type="protein sequence ID" value="KAA9133164.1"/>
    <property type="molecule type" value="Genomic_DNA"/>
</dbReference>
<evidence type="ECO:0000313" key="2">
    <source>
        <dbReference type="Proteomes" id="UP000325372"/>
    </source>
</evidence>
<evidence type="ECO:0000313" key="1">
    <source>
        <dbReference type="EMBL" id="KAA9133164.1"/>
    </source>
</evidence>
<sequence>MTPELTVSFLYFDGCPLAPKARDNVLAAIDRIEPGIQAHFEEVDLMAPDTPDDIKRWGSPTILINGEDIIGAERGSACSCRLYASDGGVPTTREIVAAIDRTRFG</sequence>
<keyword evidence="2" id="KW-1185">Reference proteome</keyword>
<evidence type="ECO:0008006" key="3">
    <source>
        <dbReference type="Google" id="ProtNLM"/>
    </source>
</evidence>
<organism evidence="1 2">
    <name type="scientific">Marinihelvus fidelis</name>
    <dbReference type="NCBI Taxonomy" id="2613842"/>
    <lineage>
        <taxon>Bacteria</taxon>
        <taxon>Pseudomonadati</taxon>
        <taxon>Pseudomonadota</taxon>
        <taxon>Gammaproteobacteria</taxon>
        <taxon>Chromatiales</taxon>
        <taxon>Wenzhouxiangellaceae</taxon>
        <taxon>Marinihelvus</taxon>
    </lineage>
</organism>
<accession>A0A5N0TFC2</accession>
<proteinExistence type="predicted"/>
<comment type="caution">
    <text evidence="1">The sequence shown here is derived from an EMBL/GenBank/DDBJ whole genome shotgun (WGS) entry which is preliminary data.</text>
</comment>
<gene>
    <name evidence="1" type="ORF">F3N42_02040</name>
</gene>
<dbReference type="RefSeq" id="WP_150862725.1">
    <property type="nucleotide sequence ID" value="NZ_VYXP01000002.1"/>
</dbReference>
<name>A0A5N0TFC2_9GAMM</name>
<protein>
    <recommendedName>
        <fullName evidence="3">Thioredoxin family protein</fullName>
    </recommendedName>
</protein>